<dbReference type="GO" id="GO:0000981">
    <property type="term" value="F:DNA-binding transcription factor activity, RNA polymerase II-specific"/>
    <property type="evidence" value="ECO:0007669"/>
    <property type="project" value="InterPro"/>
</dbReference>
<accession>A0A8X7N3K1</accession>
<dbReference type="Gene3D" id="4.10.240.10">
    <property type="entry name" value="Zn(2)-C6 fungal-type DNA-binding domain"/>
    <property type="match status" value="1"/>
</dbReference>
<dbReference type="PANTHER" id="PTHR46910">
    <property type="entry name" value="TRANSCRIPTION FACTOR PDR1"/>
    <property type="match status" value="1"/>
</dbReference>
<dbReference type="Pfam" id="PF04082">
    <property type="entry name" value="Fungal_trans"/>
    <property type="match status" value="1"/>
</dbReference>
<feature type="compositionally biased region" description="Low complexity" evidence="3">
    <location>
        <begin position="950"/>
        <end position="964"/>
    </location>
</feature>
<dbReference type="PROSITE" id="PS00463">
    <property type="entry name" value="ZN2_CY6_FUNGAL_1"/>
    <property type="match status" value="1"/>
</dbReference>
<sequence>MHNSSSAAASYQPYNFNSGSMHELPPPPLPTAHSRPDQQQQRTQSTGAPSFAPSGSMSKKSVGKQAATATTSSAAAAGLSNTAGAYEAQSSSAAGAAMDDDNDMDGEGDDPSKRRRVARACDSCRKKKVRCDGIDPPRREACTNCSTYGHDCTFLNAAKRRAPPRSYVDALEARMAKMETLLTHLAPGVDFTDKVGPPVVLPDGDNQDDPNAAGNNGSFDASTANPIIRGSTASEAFCKHLASGPGVVPGMDEISQTRLNLEGGDDDAENIGILLQQRIEGLRMNSPTIGDPSMPDHHYHHYHSPAHSGEAGTPLGEEGGVIRPLLSVDATRNFSQPNMPFSVLATEDTATKAMTHGDTAIFFGHSSNFMLYPQLEKLSLGVPQDTANPHRLRFVQDPWNVPEIYAESEGPPLETIDLQWPDPDLEARLVDAYFEYVHPTIPILNEAIFRDQLANHPECREDRYWLALCLGVFSVGSRFVDDERLVKCPKEFEHARWLLGTHWLEARKLLGFRMFPTTLCLPQLQGLILSAFFLQATPVNGTMGWALLGVAIRLMQAHGVHRRAVNRARRLPVHVDEQWKRCFWVCYNLDVELSSNMGRPIGVHEDDFDLDFPLEVDDDVLWEAGKNAIARSAAQGPGGRDTAGSNPSSPSMGGGTRRASVSDRSAPTDPKTSSTTRSTPTSPTTTSFSTSTAGGANTSGPTDPIMMQGNRPVKFVTSFNATLKLNMISARILRTIYMLPKARIARGYLGYQAPQFVVAEIDSALNDWINSIPFRIRFDPHEPDDQMLVQSSYVHMRYYNAQILTHRPFISGTRQDNPNFASVAICTNAARSCSHILDTLRKRKLLGHATMPAVGHAFISGCVLLMVIWSARKTGARLSGSTVSDVNKCVEALKAMERSAHPAAILGAALNEMIVAAELRIASDSAGNNASQKRTHDDSVNDEFSPTQQPAAVPSSAGTTASSTGAGGPPPRTRRRPRSSGRRSANGSSASLSGVTNNAGNSGGADGPPLPLSTQELIEPFHSSMSSASTPEQNGPQSSQQQHQARQGGRFQQQQQQPNSFPGNMGRSGSEVDVGRAMGLPTHTNGLGNGANLSSWSFSSPGGGAARSSSYSGQGGLINSTNGPYRSSGSPSSSSASGPSMGALAGNGVVGSNPMSNMFGNGNAPASGSTRGPAGASLDFTSSSYDPMRIAAENADYQLLGNPAMWNSGSFNENSFPAFADVAMAGGAGGSGMNEVMGMGMAGMDMGMAMGMGFVPNGMGGVAGFQTLPGLMGSSAGAAATVQFAHDSAAHNNNNNNNNPSSSSARNDQETEQQRRARMSQAVNGGDGSGGAINPETGESAPEQCLRMMDEHIANHLHAHGPGGGGGGEGQQHQHQMSNVQTPLANAAYPYGMSGNNQGFGGGGGGGGAGTGGNQGATNSGGQDPFSMLYSQSFF</sequence>
<protein>
    <recommendedName>
        <fullName evidence="4">Zn(2)-C6 fungal-type domain-containing protein</fullName>
    </recommendedName>
</protein>
<feature type="compositionally biased region" description="Gly residues" evidence="3">
    <location>
        <begin position="1400"/>
        <end position="1415"/>
    </location>
</feature>
<feature type="compositionally biased region" description="Basic residues" evidence="3">
    <location>
        <begin position="972"/>
        <end position="981"/>
    </location>
</feature>
<dbReference type="CDD" id="cd12148">
    <property type="entry name" value="fungal_TF_MHR"/>
    <property type="match status" value="1"/>
</dbReference>
<proteinExistence type="predicted"/>
<feature type="region of interest" description="Disordered" evidence="3">
    <location>
        <begin position="198"/>
        <end position="225"/>
    </location>
</feature>
<reference evidence="5" key="2">
    <citation type="journal article" date="2019" name="IMA Fungus">
        <title>Genome sequencing and comparison of five Tilletia species to identify candidate genes for the detection of regulated species infecting wheat.</title>
        <authorList>
            <person name="Nguyen H.D.T."/>
            <person name="Sultana T."/>
            <person name="Kesanakurti P."/>
            <person name="Hambleton S."/>
        </authorList>
    </citation>
    <scope>NUCLEOTIDE SEQUENCE</scope>
    <source>
        <strain evidence="5">DAOMC 236422</strain>
    </source>
</reference>
<feature type="region of interest" description="Disordered" evidence="3">
    <location>
        <begin position="1099"/>
        <end position="1147"/>
    </location>
</feature>
<feature type="compositionally biased region" description="Polar residues" evidence="3">
    <location>
        <begin position="1"/>
        <end position="20"/>
    </location>
</feature>
<feature type="compositionally biased region" description="Low complexity" evidence="3">
    <location>
        <begin position="1127"/>
        <end position="1140"/>
    </location>
</feature>
<feature type="region of interest" description="Disordered" evidence="3">
    <location>
        <begin position="925"/>
        <end position="1086"/>
    </location>
</feature>
<feature type="compositionally biased region" description="Polar residues" evidence="3">
    <location>
        <begin position="37"/>
        <end position="59"/>
    </location>
</feature>
<dbReference type="InterPro" id="IPR007219">
    <property type="entry name" value="XnlR_reg_dom"/>
</dbReference>
<keyword evidence="6" id="KW-1185">Reference proteome</keyword>
<feature type="compositionally biased region" description="Acidic residues" evidence="3">
    <location>
        <begin position="98"/>
        <end position="109"/>
    </location>
</feature>
<feature type="domain" description="Zn(2)-C6 fungal-type" evidence="4">
    <location>
        <begin position="120"/>
        <end position="154"/>
    </location>
</feature>
<reference evidence="5" key="1">
    <citation type="submission" date="2016-04" db="EMBL/GenBank/DDBJ databases">
        <authorList>
            <person name="Nguyen H.D."/>
            <person name="Samba Siva P."/>
            <person name="Cullis J."/>
            <person name="Levesque C.A."/>
            <person name="Hambleton S."/>
        </authorList>
    </citation>
    <scope>NUCLEOTIDE SEQUENCE</scope>
    <source>
        <strain evidence="5">DAOMC 236422</strain>
    </source>
</reference>
<dbReference type="PANTHER" id="PTHR46910:SF38">
    <property type="entry name" value="ZN(2)-C6 FUNGAL-TYPE DOMAIN-CONTAINING PROTEIN"/>
    <property type="match status" value="1"/>
</dbReference>
<dbReference type="CDD" id="cd00067">
    <property type="entry name" value="GAL4"/>
    <property type="match status" value="1"/>
</dbReference>
<dbReference type="SMART" id="SM00066">
    <property type="entry name" value="GAL4"/>
    <property type="match status" value="1"/>
</dbReference>
<feature type="region of interest" description="Disordered" evidence="3">
    <location>
        <begin position="1400"/>
        <end position="1426"/>
    </location>
</feature>
<name>A0A8X7N3K1_9BASI</name>
<dbReference type="EMBL" id="LWDG02000434">
    <property type="protein sequence ID" value="KAE8265669.1"/>
    <property type="molecule type" value="Genomic_DNA"/>
</dbReference>
<evidence type="ECO:0000256" key="2">
    <source>
        <dbReference type="ARBA" id="ARBA00023242"/>
    </source>
</evidence>
<dbReference type="PROSITE" id="PS50048">
    <property type="entry name" value="ZN2_CY6_FUNGAL_2"/>
    <property type="match status" value="1"/>
</dbReference>
<evidence type="ECO:0000256" key="3">
    <source>
        <dbReference type="SAM" id="MobiDB-lite"/>
    </source>
</evidence>
<dbReference type="GO" id="GO:0008270">
    <property type="term" value="F:zinc ion binding"/>
    <property type="evidence" value="ECO:0007669"/>
    <property type="project" value="InterPro"/>
</dbReference>
<dbReference type="InterPro" id="IPR036864">
    <property type="entry name" value="Zn2-C6_fun-type_DNA-bd_sf"/>
</dbReference>
<keyword evidence="2" id="KW-0539">Nucleus</keyword>
<comment type="caution">
    <text evidence="5">The sequence shown here is derived from an EMBL/GenBank/DDBJ whole genome shotgun (WGS) entry which is preliminary data.</text>
</comment>
<evidence type="ECO:0000256" key="1">
    <source>
        <dbReference type="ARBA" id="ARBA00022723"/>
    </source>
</evidence>
<feature type="region of interest" description="Disordered" evidence="3">
    <location>
        <begin position="631"/>
        <end position="709"/>
    </location>
</feature>
<dbReference type="GO" id="GO:0006351">
    <property type="term" value="P:DNA-templated transcription"/>
    <property type="evidence" value="ECO:0007669"/>
    <property type="project" value="InterPro"/>
</dbReference>
<feature type="compositionally biased region" description="Gly residues" evidence="3">
    <location>
        <begin position="1361"/>
        <end position="1370"/>
    </location>
</feature>
<feature type="region of interest" description="Disordered" evidence="3">
    <location>
        <begin position="1"/>
        <end position="119"/>
    </location>
</feature>
<feature type="compositionally biased region" description="Polar residues" evidence="3">
    <location>
        <begin position="1023"/>
        <end position="1032"/>
    </location>
</feature>
<feature type="region of interest" description="Disordered" evidence="3">
    <location>
        <begin position="1289"/>
        <end position="1339"/>
    </location>
</feature>
<dbReference type="InterPro" id="IPR050987">
    <property type="entry name" value="AtrR-like"/>
</dbReference>
<feature type="region of interest" description="Disordered" evidence="3">
    <location>
        <begin position="1356"/>
        <end position="1377"/>
    </location>
</feature>
<feature type="compositionally biased region" description="Polar residues" evidence="3">
    <location>
        <begin position="213"/>
        <end position="225"/>
    </location>
</feature>
<feature type="compositionally biased region" description="Low complexity" evidence="3">
    <location>
        <begin position="66"/>
        <end position="97"/>
    </location>
</feature>
<dbReference type="SUPFAM" id="SSF57701">
    <property type="entry name" value="Zn2/Cys6 DNA-binding domain"/>
    <property type="match status" value="1"/>
</dbReference>
<evidence type="ECO:0000259" key="4">
    <source>
        <dbReference type="PROSITE" id="PS50048"/>
    </source>
</evidence>
<feature type="compositionally biased region" description="Low complexity" evidence="3">
    <location>
        <begin position="667"/>
        <end position="702"/>
    </location>
</feature>
<organism evidence="5 6">
    <name type="scientific">Tilletia walkeri</name>
    <dbReference type="NCBI Taxonomy" id="117179"/>
    <lineage>
        <taxon>Eukaryota</taxon>
        <taxon>Fungi</taxon>
        <taxon>Dikarya</taxon>
        <taxon>Basidiomycota</taxon>
        <taxon>Ustilaginomycotina</taxon>
        <taxon>Exobasidiomycetes</taxon>
        <taxon>Tilletiales</taxon>
        <taxon>Tilletiaceae</taxon>
        <taxon>Tilletia</taxon>
    </lineage>
</organism>
<keyword evidence="1" id="KW-0479">Metal-binding</keyword>
<feature type="compositionally biased region" description="Low complexity" evidence="3">
    <location>
        <begin position="1033"/>
        <end position="1064"/>
    </location>
</feature>
<evidence type="ECO:0000313" key="5">
    <source>
        <dbReference type="EMBL" id="KAE8265669.1"/>
    </source>
</evidence>
<dbReference type="SMART" id="SM00906">
    <property type="entry name" value="Fungal_trans"/>
    <property type="match status" value="1"/>
</dbReference>
<gene>
    <name evidence="5" type="ORF">A4X09_0g6564</name>
</gene>
<dbReference type="Pfam" id="PF00172">
    <property type="entry name" value="Zn_clus"/>
    <property type="match status" value="1"/>
</dbReference>
<feature type="compositionally biased region" description="Low complexity" evidence="3">
    <location>
        <begin position="1290"/>
        <end position="1306"/>
    </location>
</feature>
<feature type="compositionally biased region" description="Low complexity" evidence="3">
    <location>
        <begin position="982"/>
        <end position="994"/>
    </location>
</feature>
<evidence type="ECO:0000313" key="6">
    <source>
        <dbReference type="Proteomes" id="UP000078113"/>
    </source>
</evidence>
<dbReference type="InterPro" id="IPR001138">
    <property type="entry name" value="Zn2Cys6_DnaBD"/>
</dbReference>
<dbReference type="GO" id="GO:0003677">
    <property type="term" value="F:DNA binding"/>
    <property type="evidence" value="ECO:0007669"/>
    <property type="project" value="InterPro"/>
</dbReference>
<dbReference type="Proteomes" id="UP000078113">
    <property type="component" value="Unassembled WGS sequence"/>
</dbReference>